<keyword evidence="2" id="KW-1185">Reference proteome</keyword>
<sequence length="293" mass="33541">MSSSKQTRRQLARKLYIAVTQLYCTPGPEREAARETAVQTLREGAKAGHPEFMMYLGDWCDEPAQAKFWWHEAACKGNSYAMHRLADLAIAQDPPDWSDAQRWLKAASEHGNTSAIHEYAFNLHYGRGSTRDLMQAEYWYRQAAQHRHSWAAYQLSVLLTERALHGAAREWLKVGLSNQHPESMVRFAYLYYLGHPKGLHLLQRACTMRCEVALGWLLHECEAGRLELSGDFSIPQLRDVWHTSRKHMADLGPEITLYLPLDKTRASPELVLPPWPAPPSPRRVHLTLDDFTA</sequence>
<accession>N9U209</accession>
<dbReference type="InterPro" id="IPR006597">
    <property type="entry name" value="Sel1-like"/>
</dbReference>
<reference evidence="1 2" key="1">
    <citation type="journal article" date="2013" name="Genome Announc.">
        <title>Draft Genome Sequence of the Aeromonas diversa Type Strain.</title>
        <authorList>
            <person name="Farfan M."/>
            <person name="Spataro N."/>
            <person name="Sanglas A."/>
            <person name="Albarral V."/>
            <person name="Loren J.G."/>
            <person name="Bosch E."/>
            <person name="Fuste M.C."/>
        </authorList>
    </citation>
    <scope>NUCLEOTIDE SEQUENCE [LARGE SCALE GENOMIC DNA]</scope>
    <source>
        <strain evidence="1 2">2478-85</strain>
    </source>
</reference>
<evidence type="ECO:0000313" key="2">
    <source>
        <dbReference type="Proteomes" id="UP000023775"/>
    </source>
</evidence>
<gene>
    <name evidence="1" type="ORF">G114_07745</name>
</gene>
<evidence type="ECO:0000313" key="1">
    <source>
        <dbReference type="EMBL" id="ENY72409.1"/>
    </source>
</evidence>
<dbReference type="EMBL" id="APVG01000016">
    <property type="protein sequence ID" value="ENY72409.1"/>
    <property type="molecule type" value="Genomic_DNA"/>
</dbReference>
<dbReference type="Gene3D" id="1.25.40.10">
    <property type="entry name" value="Tetratricopeptide repeat domain"/>
    <property type="match status" value="1"/>
</dbReference>
<dbReference type="PANTHER" id="PTHR11102:SF160">
    <property type="entry name" value="ERAD-ASSOCIATED E3 UBIQUITIN-PROTEIN LIGASE COMPONENT HRD3"/>
    <property type="match status" value="1"/>
</dbReference>
<name>N9U209_9GAMM</name>
<dbReference type="AlphaFoldDB" id="N9U209"/>
<dbReference type="SMART" id="SM00671">
    <property type="entry name" value="SEL1"/>
    <property type="match status" value="4"/>
</dbReference>
<dbReference type="InterPro" id="IPR050767">
    <property type="entry name" value="Sel1_AlgK"/>
</dbReference>
<dbReference type="PANTHER" id="PTHR11102">
    <property type="entry name" value="SEL-1-LIKE PROTEIN"/>
    <property type="match status" value="1"/>
</dbReference>
<dbReference type="Proteomes" id="UP000023775">
    <property type="component" value="Unassembled WGS sequence"/>
</dbReference>
<organism evidence="1 2">
    <name type="scientific">Aeromonas diversa CDC 2478-85</name>
    <dbReference type="NCBI Taxonomy" id="1268237"/>
    <lineage>
        <taxon>Bacteria</taxon>
        <taxon>Pseudomonadati</taxon>
        <taxon>Pseudomonadota</taxon>
        <taxon>Gammaproteobacteria</taxon>
        <taxon>Aeromonadales</taxon>
        <taxon>Aeromonadaceae</taxon>
        <taxon>Aeromonas</taxon>
    </lineage>
</organism>
<protein>
    <submittedName>
        <fullName evidence="1">Sel1 domain-containing protein repeat-containing protein</fullName>
    </submittedName>
</protein>
<dbReference type="SUPFAM" id="SSF81901">
    <property type="entry name" value="HCP-like"/>
    <property type="match status" value="1"/>
</dbReference>
<comment type="caution">
    <text evidence="1">The sequence shown here is derived from an EMBL/GenBank/DDBJ whole genome shotgun (WGS) entry which is preliminary data.</text>
</comment>
<proteinExistence type="predicted"/>
<dbReference type="InterPro" id="IPR011990">
    <property type="entry name" value="TPR-like_helical_dom_sf"/>
</dbReference>